<reference evidence="11" key="2">
    <citation type="submission" date="2025-08" db="UniProtKB">
        <authorList>
            <consortium name="Ensembl"/>
        </authorList>
    </citation>
    <scope>IDENTIFICATION</scope>
</reference>
<keyword evidence="5 10" id="KW-0732">Signal</keyword>
<evidence type="ECO:0000256" key="9">
    <source>
        <dbReference type="SAM" id="Phobius"/>
    </source>
</evidence>
<dbReference type="GO" id="GO:0005125">
    <property type="term" value="F:cytokine activity"/>
    <property type="evidence" value="ECO:0007669"/>
    <property type="project" value="UniProtKB-KW"/>
</dbReference>
<feature type="transmembrane region" description="Helical" evidence="9">
    <location>
        <begin position="132"/>
        <end position="151"/>
    </location>
</feature>
<proteinExistence type="inferred from homology"/>
<dbReference type="Bgee" id="ENSMODG00000018903">
    <property type="expression patterns" value="Expressed in blood and 3 other cell types or tissues"/>
</dbReference>
<dbReference type="GO" id="GO:0005615">
    <property type="term" value="C:extracellular space"/>
    <property type="evidence" value="ECO:0007669"/>
    <property type="project" value="UniProtKB-KW"/>
</dbReference>
<dbReference type="PANTHER" id="PTHR14356:SF2">
    <property type="entry name" value="INTERLEUKIN-21"/>
    <property type="match status" value="1"/>
</dbReference>
<keyword evidence="4" id="KW-0964">Secreted</keyword>
<evidence type="ECO:0000256" key="8">
    <source>
        <dbReference type="RuleBase" id="RU003453"/>
    </source>
</evidence>
<dbReference type="GO" id="GO:0006955">
    <property type="term" value="P:immune response"/>
    <property type="evidence" value="ECO:0007669"/>
    <property type="project" value="InterPro"/>
</dbReference>
<dbReference type="GO" id="GO:0005126">
    <property type="term" value="F:cytokine receptor binding"/>
    <property type="evidence" value="ECO:0007669"/>
    <property type="project" value="InterPro"/>
</dbReference>
<dbReference type="SUPFAM" id="SSF47266">
    <property type="entry name" value="4-helical cytokines"/>
    <property type="match status" value="1"/>
</dbReference>
<dbReference type="InterPro" id="IPR009079">
    <property type="entry name" value="4_helix_cytokine-like_core"/>
</dbReference>
<keyword evidence="9" id="KW-0812">Transmembrane</keyword>
<reference evidence="11 12" key="1">
    <citation type="journal article" date="2007" name="Nature">
        <title>Genome of the marsupial Monodelphis domestica reveals innovation in non-coding sequences.</title>
        <authorList>
            <person name="Mikkelsen T.S."/>
            <person name="Wakefield M.J."/>
            <person name="Aken B."/>
            <person name="Amemiya C.T."/>
            <person name="Chang J.L."/>
            <person name="Duke S."/>
            <person name="Garber M."/>
            <person name="Gentles A.J."/>
            <person name="Goodstadt L."/>
            <person name="Heger A."/>
            <person name="Jurka J."/>
            <person name="Kamal M."/>
            <person name="Mauceli E."/>
            <person name="Searle S.M."/>
            <person name="Sharpe T."/>
            <person name="Baker M.L."/>
            <person name="Batzer M.A."/>
            <person name="Benos P.V."/>
            <person name="Belov K."/>
            <person name="Clamp M."/>
            <person name="Cook A."/>
            <person name="Cuff J."/>
            <person name="Das R."/>
            <person name="Davidow L."/>
            <person name="Deakin J.E."/>
            <person name="Fazzari M.J."/>
            <person name="Glass J.L."/>
            <person name="Grabherr M."/>
            <person name="Greally J.M."/>
            <person name="Gu W."/>
            <person name="Hore T.A."/>
            <person name="Huttley G.A."/>
            <person name="Kleber M."/>
            <person name="Jirtle R.L."/>
            <person name="Koina E."/>
            <person name="Lee J.T."/>
            <person name="Mahony S."/>
            <person name="Marra M.A."/>
            <person name="Miller R.D."/>
            <person name="Nicholls R.D."/>
            <person name="Oda M."/>
            <person name="Papenfuss A.T."/>
            <person name="Parra Z.E."/>
            <person name="Pollock D.D."/>
            <person name="Ray D.A."/>
            <person name="Schein J.E."/>
            <person name="Speed T.P."/>
            <person name="Thompson K."/>
            <person name="VandeBerg J.L."/>
            <person name="Wade C.M."/>
            <person name="Walker J.A."/>
            <person name="Waters P.D."/>
            <person name="Webber C."/>
            <person name="Weidman J.R."/>
            <person name="Xie X."/>
            <person name="Zody M.C."/>
            <person name="Baldwin J."/>
            <person name="Abdouelleil A."/>
            <person name="Abdulkadir J."/>
            <person name="Abebe A."/>
            <person name="Abera B."/>
            <person name="Abreu J."/>
            <person name="Acer S.C."/>
            <person name="Aftuck L."/>
            <person name="Alexander A."/>
            <person name="An P."/>
            <person name="Anderson E."/>
            <person name="Anderson S."/>
            <person name="Arachi H."/>
            <person name="Azer M."/>
            <person name="Bachantsang P."/>
            <person name="Barry A."/>
            <person name="Bayul T."/>
            <person name="Berlin A."/>
            <person name="Bessette D."/>
            <person name="Bloom T."/>
            <person name="Bloom T."/>
            <person name="Boguslavskiy L."/>
            <person name="Bonnet C."/>
            <person name="Boukhgalter B."/>
            <person name="Bourzgui I."/>
            <person name="Brown A."/>
            <person name="Cahill P."/>
            <person name="Channer S."/>
            <person name="Cheshatsang Y."/>
            <person name="Chuda L."/>
            <person name="Citroen M."/>
            <person name="Collymore A."/>
            <person name="Cooke P."/>
            <person name="Costello M."/>
            <person name="D'Aco K."/>
            <person name="Daza R."/>
            <person name="De Haan G."/>
            <person name="DeGray S."/>
            <person name="DeMaso C."/>
            <person name="Dhargay N."/>
            <person name="Dooley K."/>
            <person name="Dooley E."/>
            <person name="Doricent M."/>
            <person name="Dorje P."/>
            <person name="Dorjee K."/>
            <person name="Dupes A."/>
            <person name="Elong R."/>
            <person name="Falk J."/>
            <person name="Farina A."/>
            <person name="Faro S."/>
            <person name="Ferguson D."/>
            <person name="Fisher S."/>
            <person name="Foley C.D."/>
            <person name="Franke A."/>
            <person name="Friedrich D."/>
            <person name="Gadbois L."/>
            <person name="Gearin G."/>
            <person name="Gearin C.R."/>
            <person name="Giannoukos G."/>
            <person name="Goode T."/>
            <person name="Graham J."/>
            <person name="Grandbois E."/>
            <person name="Grewal S."/>
            <person name="Gyaltsen K."/>
            <person name="Hafez N."/>
            <person name="Hagos B."/>
            <person name="Hall J."/>
            <person name="Henson C."/>
            <person name="Hollinger A."/>
            <person name="Honan T."/>
            <person name="Huard M.D."/>
            <person name="Hughes L."/>
            <person name="Hurhula B."/>
            <person name="Husby M.E."/>
            <person name="Kamat A."/>
            <person name="Kanga B."/>
            <person name="Kashin S."/>
            <person name="Khazanovich D."/>
            <person name="Kisner P."/>
            <person name="Lance K."/>
            <person name="Lara M."/>
            <person name="Lee W."/>
            <person name="Lennon N."/>
            <person name="Letendre F."/>
            <person name="LeVine R."/>
            <person name="Lipovsky A."/>
            <person name="Liu X."/>
            <person name="Liu J."/>
            <person name="Liu S."/>
            <person name="Lokyitsang T."/>
            <person name="Lokyitsang Y."/>
            <person name="Lubonja R."/>
            <person name="Lui A."/>
            <person name="MacDonald P."/>
            <person name="Magnisalis V."/>
            <person name="Maru K."/>
            <person name="Matthews C."/>
            <person name="McCusker W."/>
            <person name="McDonough S."/>
            <person name="Mehta T."/>
            <person name="Meldrim J."/>
            <person name="Meneus L."/>
            <person name="Mihai O."/>
            <person name="Mihalev A."/>
            <person name="Mihova T."/>
            <person name="Mittelman R."/>
            <person name="Mlenga V."/>
            <person name="Montmayeur A."/>
            <person name="Mulrain L."/>
            <person name="Navidi A."/>
            <person name="Naylor J."/>
            <person name="Negash T."/>
            <person name="Nguyen T."/>
            <person name="Nguyen N."/>
            <person name="Nicol R."/>
            <person name="Norbu C."/>
            <person name="Norbu N."/>
            <person name="Novod N."/>
            <person name="O'Neill B."/>
            <person name="Osman S."/>
            <person name="Markiewicz E."/>
            <person name="Oyono O.L."/>
            <person name="Patti C."/>
            <person name="Phunkhang P."/>
            <person name="Pierre F."/>
            <person name="Priest M."/>
            <person name="Raghuraman S."/>
            <person name="Rege F."/>
            <person name="Reyes R."/>
            <person name="Rise C."/>
            <person name="Rogov P."/>
            <person name="Ross K."/>
            <person name="Ryan E."/>
            <person name="Settipalli S."/>
            <person name="Shea T."/>
            <person name="Sherpa N."/>
            <person name="Shi L."/>
            <person name="Shih D."/>
            <person name="Sparrow T."/>
            <person name="Spaulding J."/>
            <person name="Stalker J."/>
            <person name="Stange-Thomann N."/>
            <person name="Stavropoulos S."/>
            <person name="Stone C."/>
            <person name="Strader C."/>
            <person name="Tesfaye S."/>
            <person name="Thomson T."/>
            <person name="Thoulutsang Y."/>
            <person name="Thoulutsang D."/>
            <person name="Topham K."/>
            <person name="Topping I."/>
            <person name="Tsamla T."/>
            <person name="Vassiliev H."/>
            <person name="Vo A."/>
            <person name="Wangchuk T."/>
            <person name="Wangdi T."/>
            <person name="Weiand M."/>
            <person name="Wilkinson J."/>
            <person name="Wilson A."/>
            <person name="Yadav S."/>
            <person name="Young G."/>
            <person name="Yu Q."/>
            <person name="Zembek L."/>
            <person name="Zhong D."/>
            <person name="Zimmer A."/>
            <person name="Zwirko Z."/>
            <person name="Jaffe D.B."/>
            <person name="Alvarez P."/>
            <person name="Brockman W."/>
            <person name="Butler J."/>
            <person name="Chin C."/>
            <person name="Gnerre S."/>
            <person name="MacCallum I."/>
            <person name="Graves J.A."/>
            <person name="Ponting C.P."/>
            <person name="Breen M."/>
            <person name="Samollow P.B."/>
            <person name="Lander E.S."/>
            <person name="Lindblad-Toh K."/>
        </authorList>
    </citation>
    <scope>NUCLEOTIDE SEQUENCE [LARGE SCALE GENOMIC DNA]</scope>
</reference>
<keyword evidence="6" id="KW-1015">Disulfide bond</keyword>
<evidence type="ECO:0000313" key="12">
    <source>
        <dbReference type="Proteomes" id="UP000002280"/>
    </source>
</evidence>
<evidence type="ECO:0000256" key="3">
    <source>
        <dbReference type="ARBA" id="ARBA00022514"/>
    </source>
</evidence>
<dbReference type="GeneTree" id="ENSGT00390000010494"/>
<dbReference type="HOGENOM" id="CLU_127182_1_0_1"/>
<dbReference type="Ensembl" id="ENSMODT00000024003.3">
    <property type="protein sequence ID" value="ENSMODP00000023584.3"/>
    <property type="gene ID" value="ENSMODG00000018903.4"/>
</dbReference>
<dbReference type="AlphaFoldDB" id="F7C7H2"/>
<dbReference type="eggNOG" id="ENOG502SES1">
    <property type="taxonomic scope" value="Eukaryota"/>
</dbReference>
<evidence type="ECO:0000313" key="11">
    <source>
        <dbReference type="Ensembl" id="ENSMODP00000023584.3"/>
    </source>
</evidence>
<evidence type="ECO:0000256" key="4">
    <source>
        <dbReference type="ARBA" id="ARBA00022525"/>
    </source>
</evidence>
<evidence type="ECO:0000256" key="1">
    <source>
        <dbReference type="ARBA" id="ARBA00004613"/>
    </source>
</evidence>
<feature type="signal peptide" evidence="10">
    <location>
        <begin position="1"/>
        <end position="19"/>
    </location>
</feature>
<dbReference type="STRING" id="13616.ENSMODP00000023584"/>
<dbReference type="PANTHER" id="PTHR14356">
    <property type="entry name" value="INTERLEUKIN-15-RELATED"/>
    <property type="match status" value="1"/>
</dbReference>
<dbReference type="Proteomes" id="UP000002280">
    <property type="component" value="Chromosome 5"/>
</dbReference>
<dbReference type="InterPro" id="IPR003443">
    <property type="entry name" value="IL-15/IL-21_fam"/>
</dbReference>
<organism evidence="11 12">
    <name type="scientific">Monodelphis domestica</name>
    <name type="common">Gray short-tailed opossum</name>
    <dbReference type="NCBI Taxonomy" id="13616"/>
    <lineage>
        <taxon>Eukaryota</taxon>
        <taxon>Metazoa</taxon>
        <taxon>Chordata</taxon>
        <taxon>Craniata</taxon>
        <taxon>Vertebrata</taxon>
        <taxon>Euteleostomi</taxon>
        <taxon>Mammalia</taxon>
        <taxon>Metatheria</taxon>
        <taxon>Didelphimorphia</taxon>
        <taxon>Didelphidae</taxon>
        <taxon>Monodelphis</taxon>
    </lineage>
</organism>
<accession>F7C7H2</accession>
<name>F7C7H2_MONDO</name>
<comment type="function">
    <text evidence="7">Cytokine with immunoregulatory activity. May promote the transition between innate and adaptive immunity. Induces the production of IgG(1) and IgG(3) in B-cells. Implicated in the generation and maintenance of T follicular helper (Tfh) cells and the formation of germinal-centers. Together with IL6, control the early generation of Tfh cells and are critical for an effective antibody response to acute viral infection. May play a role in proliferation and maturation of natural killer (NK) cells in synergy with IL15. May regulate proliferation of mature B- and T-cells in response to activating stimuli. In synergy with IL15 and IL18 stimulates interferon gamma production in T-cells and NK cells. During T-cell mediated immune response may inhibit dendritic cells (DC) activation and maturation.</text>
</comment>
<protein>
    <recommendedName>
        <fullName evidence="8">Interleukin</fullName>
    </recommendedName>
</protein>
<evidence type="ECO:0000256" key="10">
    <source>
        <dbReference type="SAM" id="SignalP"/>
    </source>
</evidence>
<dbReference type="Gene3D" id="1.20.1250.70">
    <property type="entry name" value="Interleukin-15/Interleukin-21"/>
    <property type="match status" value="1"/>
</dbReference>
<evidence type="ECO:0000256" key="6">
    <source>
        <dbReference type="ARBA" id="ARBA00023157"/>
    </source>
</evidence>
<keyword evidence="12" id="KW-1185">Reference proteome</keyword>
<reference evidence="11" key="3">
    <citation type="submission" date="2025-09" db="UniProtKB">
        <authorList>
            <consortium name="Ensembl"/>
        </authorList>
    </citation>
    <scope>IDENTIFICATION</scope>
</reference>
<dbReference type="GO" id="GO:0045954">
    <property type="term" value="P:positive regulation of natural killer cell mediated cytotoxicity"/>
    <property type="evidence" value="ECO:0000318"/>
    <property type="project" value="GO_Central"/>
</dbReference>
<evidence type="ECO:0000256" key="5">
    <source>
        <dbReference type="ARBA" id="ARBA00022729"/>
    </source>
</evidence>
<dbReference type="GO" id="GO:0001819">
    <property type="term" value="P:positive regulation of cytokine production"/>
    <property type="evidence" value="ECO:0000318"/>
    <property type="project" value="GO_Central"/>
</dbReference>
<dbReference type="OMA" id="MIHQHLR"/>
<keyword evidence="9" id="KW-1133">Transmembrane helix</keyword>
<feature type="chain" id="PRO_5023920314" description="Interleukin" evidence="10">
    <location>
        <begin position="20"/>
        <end position="158"/>
    </location>
</feature>
<comment type="similarity">
    <text evidence="2 8">Belongs to the IL-15/IL-21 family.</text>
</comment>
<evidence type="ECO:0000256" key="2">
    <source>
        <dbReference type="ARBA" id="ARBA00006050"/>
    </source>
</evidence>
<evidence type="ECO:0000256" key="7">
    <source>
        <dbReference type="ARBA" id="ARBA00045924"/>
    </source>
</evidence>
<sequence length="158" mass="18389">MEGIVIYCLVVIFSGMVASKPSYPCRLQSRMIQLVETVEQLKSCVNDTDPALLPTPENNEKHCEEAAFKCFQEAQLKPSDHQEKKMRFDTLIKQLRRRLPRKEANKTKPKCPPCDSFKGKPPHEFLNSLRSFLQKVFLLLFSITFFYMWGLDSSCWDH</sequence>
<dbReference type="InParanoid" id="F7C7H2"/>
<dbReference type="Pfam" id="PF02372">
    <property type="entry name" value="IL15"/>
    <property type="match status" value="1"/>
</dbReference>
<keyword evidence="3 8" id="KW-0202">Cytokine</keyword>
<dbReference type="FunCoup" id="F7C7H2">
    <property type="interactions" value="92"/>
</dbReference>
<comment type="subcellular location">
    <subcellularLocation>
        <location evidence="1">Secreted</location>
    </subcellularLocation>
</comment>
<keyword evidence="9" id="KW-0472">Membrane</keyword>